<gene>
    <name evidence="2" type="ORF">C8N24_1231</name>
</gene>
<dbReference type="Proteomes" id="UP000278962">
    <property type="component" value="Unassembled WGS sequence"/>
</dbReference>
<feature type="chain" id="PRO_5024832749" description="Carboxypeptidase family protein" evidence="1">
    <location>
        <begin position="28"/>
        <end position="501"/>
    </location>
</feature>
<evidence type="ECO:0008006" key="4">
    <source>
        <dbReference type="Google" id="ProtNLM"/>
    </source>
</evidence>
<evidence type="ECO:0000256" key="1">
    <source>
        <dbReference type="SAM" id="SignalP"/>
    </source>
</evidence>
<organism evidence="2 3">
    <name type="scientific">Solirubrobacter pauli</name>
    <dbReference type="NCBI Taxonomy" id="166793"/>
    <lineage>
        <taxon>Bacteria</taxon>
        <taxon>Bacillati</taxon>
        <taxon>Actinomycetota</taxon>
        <taxon>Thermoleophilia</taxon>
        <taxon>Solirubrobacterales</taxon>
        <taxon>Solirubrobacteraceae</taxon>
        <taxon>Solirubrobacter</taxon>
    </lineage>
</organism>
<keyword evidence="1" id="KW-0732">Signal</keyword>
<dbReference type="AlphaFoldDB" id="A0A660LA45"/>
<evidence type="ECO:0000313" key="2">
    <source>
        <dbReference type="EMBL" id="RKQ91409.1"/>
    </source>
</evidence>
<dbReference type="EMBL" id="RBIL01000001">
    <property type="protein sequence ID" value="RKQ91409.1"/>
    <property type="molecule type" value="Genomic_DNA"/>
</dbReference>
<keyword evidence="3" id="KW-1185">Reference proteome</keyword>
<reference evidence="2 3" key="1">
    <citation type="submission" date="2018-10" db="EMBL/GenBank/DDBJ databases">
        <title>Genomic Encyclopedia of Archaeal and Bacterial Type Strains, Phase II (KMG-II): from individual species to whole genera.</title>
        <authorList>
            <person name="Goeker M."/>
        </authorList>
    </citation>
    <scope>NUCLEOTIDE SEQUENCE [LARGE SCALE GENOMIC DNA]</scope>
    <source>
        <strain evidence="2 3">DSM 14954</strain>
    </source>
</reference>
<evidence type="ECO:0000313" key="3">
    <source>
        <dbReference type="Proteomes" id="UP000278962"/>
    </source>
</evidence>
<sequence length="501" mass="53445">MTAMTVAARLVMAIALCLCTGVSTGYAEEPVGTLAVSMCRAPDRFERLTGWRTAGGARFYDTCGTKDGAFGLSASGQTLTDFPFAASWVWDAPGELRIAGVRSYGYAWSSGGFDAGWRASNRPLGLGTEVAAELSGRRSWVLSGLDTPAVALEVRCGWPDQAECRVEGGAGISLDRVEMVLRDEFAPRVIRSDLQELRTGSLSGAVRLATDFVDRGAGVAAMELLVDGVVAQRVSVGSPTCVKPYVVPIPCPVRGDAAVALDTTTIPNGGHNFELRLLDAAGNLTTVGPVRADVQNPVPAGDTPTSSAQGRVTWRRTVIRSDHASKVRLEGVVTGLDDTPLAGATVDVASRVRMEEARFVPVARAKADAKGRFSIAVEPGPSRAYRVRYGASEATAEVLVRAPLMLSVSPAKTRNGRTVRFRGSIPDATAPGVRVELQARAGKRWVPFRTAALKRSRFTASYRFTSTTARTRYKFRAVVRADPDLPYEPGTSKIVSVLVRP</sequence>
<protein>
    <recommendedName>
        <fullName evidence="4">Carboxypeptidase family protein</fullName>
    </recommendedName>
</protein>
<comment type="caution">
    <text evidence="2">The sequence shown here is derived from an EMBL/GenBank/DDBJ whole genome shotgun (WGS) entry which is preliminary data.</text>
</comment>
<accession>A0A660LA45</accession>
<feature type="signal peptide" evidence="1">
    <location>
        <begin position="1"/>
        <end position="27"/>
    </location>
</feature>
<proteinExistence type="predicted"/>
<name>A0A660LA45_9ACTN</name>